<dbReference type="PANTHER" id="PTHR47959">
    <property type="entry name" value="ATP-DEPENDENT RNA HELICASE RHLE-RELATED"/>
    <property type="match status" value="1"/>
</dbReference>
<dbReference type="GO" id="GO:0005829">
    <property type="term" value="C:cytosol"/>
    <property type="evidence" value="ECO:0007669"/>
    <property type="project" value="TreeGrafter"/>
</dbReference>
<feature type="region of interest" description="Disordered" evidence="5">
    <location>
        <begin position="1"/>
        <end position="25"/>
    </location>
</feature>
<dbReference type="Pfam" id="PF00270">
    <property type="entry name" value="DEAD"/>
    <property type="match status" value="1"/>
</dbReference>
<name>A0A382N5A5_9ZZZZ</name>
<keyword evidence="3" id="KW-0347">Helicase</keyword>
<protein>
    <recommendedName>
        <fullName evidence="6">Helicase ATP-binding domain-containing protein</fullName>
    </recommendedName>
</protein>
<proteinExistence type="predicted"/>
<dbReference type="GO" id="GO:0005524">
    <property type="term" value="F:ATP binding"/>
    <property type="evidence" value="ECO:0007669"/>
    <property type="project" value="UniProtKB-KW"/>
</dbReference>
<gene>
    <name evidence="7" type="ORF">METZ01_LOCUS309203</name>
</gene>
<dbReference type="InterPro" id="IPR027417">
    <property type="entry name" value="P-loop_NTPase"/>
</dbReference>
<dbReference type="GO" id="GO:0003676">
    <property type="term" value="F:nucleic acid binding"/>
    <property type="evidence" value="ECO:0007669"/>
    <property type="project" value="InterPro"/>
</dbReference>
<dbReference type="PROSITE" id="PS51192">
    <property type="entry name" value="HELICASE_ATP_BIND_1"/>
    <property type="match status" value="1"/>
</dbReference>
<sequence>MKDQENAYRENSDHSGSDQSIKKPQGAFGTLIEKIQQAIAKEGYVTPTPIQEKCIPHLLEGKDLIGTAQTGTGKTAAFTLPLLERLSGNSQRPARGTPRALILAPTREL</sequence>
<evidence type="ECO:0000256" key="4">
    <source>
        <dbReference type="ARBA" id="ARBA00022840"/>
    </source>
</evidence>
<dbReference type="Gene3D" id="3.40.50.300">
    <property type="entry name" value="P-loop containing nucleotide triphosphate hydrolases"/>
    <property type="match status" value="1"/>
</dbReference>
<dbReference type="PANTHER" id="PTHR47959:SF13">
    <property type="entry name" value="ATP-DEPENDENT RNA HELICASE RHLE"/>
    <property type="match status" value="1"/>
</dbReference>
<keyword evidence="1" id="KW-0547">Nucleotide-binding</keyword>
<keyword evidence="4" id="KW-0067">ATP-binding</keyword>
<dbReference type="InterPro" id="IPR014001">
    <property type="entry name" value="Helicase_ATP-bd"/>
</dbReference>
<dbReference type="EMBL" id="UINC01098098">
    <property type="protein sequence ID" value="SVC56349.1"/>
    <property type="molecule type" value="Genomic_DNA"/>
</dbReference>
<keyword evidence="2" id="KW-0378">Hydrolase</keyword>
<dbReference type="GO" id="GO:0016787">
    <property type="term" value="F:hydrolase activity"/>
    <property type="evidence" value="ECO:0007669"/>
    <property type="project" value="UniProtKB-KW"/>
</dbReference>
<evidence type="ECO:0000256" key="1">
    <source>
        <dbReference type="ARBA" id="ARBA00022741"/>
    </source>
</evidence>
<feature type="domain" description="Helicase ATP-binding" evidence="6">
    <location>
        <begin position="55"/>
        <end position="109"/>
    </location>
</feature>
<dbReference type="InterPro" id="IPR050079">
    <property type="entry name" value="DEAD_box_RNA_helicase"/>
</dbReference>
<feature type="compositionally biased region" description="Basic and acidic residues" evidence="5">
    <location>
        <begin position="1"/>
        <end position="16"/>
    </location>
</feature>
<evidence type="ECO:0000256" key="3">
    <source>
        <dbReference type="ARBA" id="ARBA00022806"/>
    </source>
</evidence>
<feature type="non-terminal residue" evidence="7">
    <location>
        <position position="109"/>
    </location>
</feature>
<dbReference type="GO" id="GO:0003724">
    <property type="term" value="F:RNA helicase activity"/>
    <property type="evidence" value="ECO:0007669"/>
    <property type="project" value="TreeGrafter"/>
</dbReference>
<dbReference type="InterPro" id="IPR011545">
    <property type="entry name" value="DEAD/DEAH_box_helicase_dom"/>
</dbReference>
<evidence type="ECO:0000313" key="7">
    <source>
        <dbReference type="EMBL" id="SVC56349.1"/>
    </source>
</evidence>
<evidence type="ECO:0000256" key="2">
    <source>
        <dbReference type="ARBA" id="ARBA00022801"/>
    </source>
</evidence>
<accession>A0A382N5A5</accession>
<dbReference type="SUPFAM" id="SSF52540">
    <property type="entry name" value="P-loop containing nucleoside triphosphate hydrolases"/>
    <property type="match status" value="1"/>
</dbReference>
<reference evidence="7" key="1">
    <citation type="submission" date="2018-05" db="EMBL/GenBank/DDBJ databases">
        <authorList>
            <person name="Lanie J.A."/>
            <person name="Ng W.-L."/>
            <person name="Kazmierczak K.M."/>
            <person name="Andrzejewski T.M."/>
            <person name="Davidsen T.M."/>
            <person name="Wayne K.J."/>
            <person name="Tettelin H."/>
            <person name="Glass J.I."/>
            <person name="Rusch D."/>
            <person name="Podicherti R."/>
            <person name="Tsui H.-C.T."/>
            <person name="Winkler M.E."/>
        </authorList>
    </citation>
    <scope>NUCLEOTIDE SEQUENCE</scope>
</reference>
<organism evidence="7">
    <name type="scientific">marine metagenome</name>
    <dbReference type="NCBI Taxonomy" id="408172"/>
    <lineage>
        <taxon>unclassified sequences</taxon>
        <taxon>metagenomes</taxon>
        <taxon>ecological metagenomes</taxon>
    </lineage>
</organism>
<evidence type="ECO:0000259" key="6">
    <source>
        <dbReference type="PROSITE" id="PS51192"/>
    </source>
</evidence>
<evidence type="ECO:0000256" key="5">
    <source>
        <dbReference type="SAM" id="MobiDB-lite"/>
    </source>
</evidence>
<dbReference type="AlphaFoldDB" id="A0A382N5A5"/>